<dbReference type="Proteomes" id="UP000035065">
    <property type="component" value="Unassembled WGS sequence"/>
</dbReference>
<dbReference type="RefSeq" id="WP_009677727.1">
    <property type="nucleotide sequence ID" value="NZ_AEUD01000001.1"/>
</dbReference>
<dbReference type="EMBL" id="AEUD01000001">
    <property type="protein sequence ID" value="EGD57162.1"/>
    <property type="molecule type" value="Genomic_DNA"/>
</dbReference>
<name>F1YE72_9ACTN</name>
<sequence length="88" mass="9969">MEVKIKPEYQKFLDQAAEWEAEAELIEGFAKDNYENAARRYGGGSFAFVNAIAEADRYTEEAKILRQGAADHRAGIAKWIKEDQENGE</sequence>
<organism evidence="1 2">
    <name type="scientific">Gordonia neofelifaecis NRRL B-59395</name>
    <dbReference type="NCBI Taxonomy" id="644548"/>
    <lineage>
        <taxon>Bacteria</taxon>
        <taxon>Bacillati</taxon>
        <taxon>Actinomycetota</taxon>
        <taxon>Actinomycetes</taxon>
        <taxon>Mycobacteriales</taxon>
        <taxon>Gordoniaceae</taxon>
        <taxon>Gordonia</taxon>
    </lineage>
</organism>
<evidence type="ECO:0000313" key="2">
    <source>
        <dbReference type="Proteomes" id="UP000035065"/>
    </source>
</evidence>
<protein>
    <submittedName>
        <fullName evidence="1">Uncharacterized protein</fullName>
    </submittedName>
</protein>
<accession>F1YE72</accession>
<evidence type="ECO:0000313" key="1">
    <source>
        <dbReference type="EMBL" id="EGD57162.1"/>
    </source>
</evidence>
<comment type="caution">
    <text evidence="1">The sequence shown here is derived from an EMBL/GenBank/DDBJ whole genome shotgun (WGS) entry which is preliminary data.</text>
</comment>
<reference evidence="1 2" key="1">
    <citation type="journal article" date="2011" name="J. Bacteriol.">
        <title>Draft Genome Sequence of Gordonia neofelifaecis NRRL B-59395, a Cholesterol-Degrading Actinomycete.</title>
        <authorList>
            <person name="Ge F."/>
            <person name="Li W."/>
            <person name="Chen G."/>
            <person name="Liu Y."/>
            <person name="Zhang G."/>
            <person name="Yong B."/>
            <person name="Wang Q."/>
            <person name="Wang N."/>
            <person name="Huang Z."/>
            <person name="Li W."/>
            <person name="Wang J."/>
            <person name="Wu C."/>
            <person name="Xie Q."/>
            <person name="Liu G."/>
        </authorList>
    </citation>
    <scope>NUCLEOTIDE SEQUENCE [LARGE SCALE GENOMIC DNA]</scope>
    <source>
        <strain evidence="1 2">NRRL B-59395</strain>
    </source>
</reference>
<dbReference type="OrthoDB" id="9988706at2"/>
<proteinExistence type="predicted"/>
<gene>
    <name evidence="1" type="ORF">SCNU_02270</name>
</gene>
<keyword evidence="2" id="KW-1185">Reference proteome</keyword>
<dbReference type="STRING" id="644548.SCNU_02270"/>
<dbReference type="AlphaFoldDB" id="F1YE72"/>